<dbReference type="Proteomes" id="UP000587527">
    <property type="component" value="Unassembled WGS sequence"/>
</dbReference>
<sequence length="368" mass="36821">MAIILPLVAATLIGLIVLWPHGVVQSGGEHPDRRKGEVTAVTGPCPKGTAAPVDGSCGSATVDLGDGKPVVAQIPSGAGAPRLSPGDKVIVIVTPDPEDPALVTYSVVDHQRGVPLILLLVVFAAAVIAFGRWRGLAALGGLVVSFAVLLIFLVPAIRAGEDPLMVALVAAGTIMFAVLYLTHGVSVQTSVAVIGTLTALILTGLLGMIVTSAAQLTGFGTEEAAILATSLPGIDLRGLLVAGIIIGSLGVLDDVTVTQASAVAELGLANPSMSAVALYRAATRIGRAHIASTVNTIILAYAGASLPLFLLIAIGGASTESVLTSEAIAMEIVRSVVATLGLIAAVPITTGLAAVVTALAHRAQPAAS</sequence>
<evidence type="ECO:0000256" key="1">
    <source>
        <dbReference type="SAM" id="Phobius"/>
    </source>
</evidence>
<dbReference type="PANTHER" id="PTHR41771">
    <property type="entry name" value="MEMBRANE PROTEIN-RELATED"/>
    <property type="match status" value="1"/>
</dbReference>
<feature type="transmembrane region" description="Helical" evidence="1">
    <location>
        <begin position="234"/>
        <end position="252"/>
    </location>
</feature>
<accession>A0A841BS12</accession>
<dbReference type="RefSeq" id="WP_246466531.1">
    <property type="nucleotide sequence ID" value="NZ_JACHMN010000002.1"/>
</dbReference>
<dbReference type="PANTHER" id="PTHR41771:SF1">
    <property type="entry name" value="MEMBRANE PROTEIN"/>
    <property type="match status" value="1"/>
</dbReference>
<keyword evidence="1" id="KW-0472">Membrane</keyword>
<protein>
    <submittedName>
        <fullName evidence="2">Putative membrane protein</fullName>
    </submittedName>
</protein>
<dbReference type="EMBL" id="JACHMN010000002">
    <property type="protein sequence ID" value="MBB5871837.1"/>
    <property type="molecule type" value="Genomic_DNA"/>
</dbReference>
<keyword evidence="1" id="KW-1133">Transmembrane helix</keyword>
<dbReference type="AlphaFoldDB" id="A0A841BS12"/>
<dbReference type="Pfam" id="PF07907">
    <property type="entry name" value="YibE_F"/>
    <property type="match status" value="1"/>
</dbReference>
<evidence type="ECO:0000313" key="3">
    <source>
        <dbReference type="Proteomes" id="UP000587527"/>
    </source>
</evidence>
<feature type="transmembrane region" description="Helical" evidence="1">
    <location>
        <begin position="113"/>
        <end position="130"/>
    </location>
</feature>
<evidence type="ECO:0000313" key="2">
    <source>
        <dbReference type="EMBL" id="MBB5871837.1"/>
    </source>
</evidence>
<feature type="transmembrane region" description="Helical" evidence="1">
    <location>
        <begin position="193"/>
        <end position="214"/>
    </location>
</feature>
<comment type="caution">
    <text evidence="2">The sequence shown here is derived from an EMBL/GenBank/DDBJ whole genome shotgun (WGS) entry which is preliminary data.</text>
</comment>
<keyword evidence="3" id="KW-1185">Reference proteome</keyword>
<name>A0A841BS12_9ACTN</name>
<proteinExistence type="predicted"/>
<dbReference type="InterPro" id="IPR012507">
    <property type="entry name" value="YibE_F"/>
</dbReference>
<reference evidence="2 3" key="1">
    <citation type="submission" date="2020-08" db="EMBL/GenBank/DDBJ databases">
        <title>Sequencing the genomes of 1000 actinobacteria strains.</title>
        <authorList>
            <person name="Klenk H.-P."/>
        </authorList>
    </citation>
    <scope>NUCLEOTIDE SEQUENCE [LARGE SCALE GENOMIC DNA]</scope>
    <source>
        <strain evidence="2 3">DSM 45362</strain>
    </source>
</reference>
<feature type="transmembrane region" description="Helical" evidence="1">
    <location>
        <begin position="294"/>
        <end position="316"/>
    </location>
</feature>
<feature type="transmembrane region" description="Helical" evidence="1">
    <location>
        <begin position="163"/>
        <end position="181"/>
    </location>
</feature>
<feature type="transmembrane region" description="Helical" evidence="1">
    <location>
        <begin position="137"/>
        <end position="157"/>
    </location>
</feature>
<gene>
    <name evidence="2" type="ORF">F4553_005216</name>
</gene>
<keyword evidence="1" id="KW-0812">Transmembrane</keyword>
<organism evidence="2 3">
    <name type="scientific">Allocatelliglobosispora scoriae</name>
    <dbReference type="NCBI Taxonomy" id="643052"/>
    <lineage>
        <taxon>Bacteria</taxon>
        <taxon>Bacillati</taxon>
        <taxon>Actinomycetota</taxon>
        <taxon>Actinomycetes</taxon>
        <taxon>Micromonosporales</taxon>
        <taxon>Micromonosporaceae</taxon>
        <taxon>Allocatelliglobosispora</taxon>
    </lineage>
</organism>
<feature type="transmembrane region" description="Helical" evidence="1">
    <location>
        <begin position="336"/>
        <end position="360"/>
    </location>
</feature>